<dbReference type="SMART" id="SM00487">
    <property type="entry name" value="DEXDc"/>
    <property type="match status" value="1"/>
</dbReference>
<dbReference type="SUPFAM" id="SSF52540">
    <property type="entry name" value="P-loop containing nucleoside triphosphate hydrolases"/>
    <property type="match status" value="1"/>
</dbReference>
<evidence type="ECO:0000256" key="8">
    <source>
        <dbReference type="ARBA" id="ARBA00022806"/>
    </source>
</evidence>
<evidence type="ECO:0000259" key="17">
    <source>
        <dbReference type="PROSITE" id="PS51195"/>
    </source>
</evidence>
<evidence type="ECO:0000256" key="14">
    <source>
        <dbReference type="SAM" id="MobiDB-lite"/>
    </source>
</evidence>
<dbReference type="EC" id="3.6.4.13" evidence="3"/>
<dbReference type="EMBL" id="CAJNNV010030992">
    <property type="protein sequence ID" value="CAE8634375.1"/>
    <property type="molecule type" value="Genomic_DNA"/>
</dbReference>
<gene>
    <name evidence="18" type="ORF">PGLA1383_LOCUS50025</name>
</gene>
<evidence type="ECO:0000256" key="7">
    <source>
        <dbReference type="ARBA" id="ARBA00022801"/>
    </source>
</evidence>
<dbReference type="CDD" id="cd18787">
    <property type="entry name" value="SF2_C_DEAD"/>
    <property type="match status" value="1"/>
</dbReference>
<evidence type="ECO:0000256" key="12">
    <source>
        <dbReference type="PROSITE-ProRule" id="PRU00552"/>
    </source>
</evidence>
<feature type="domain" description="DEAD-box RNA helicase Q" evidence="17">
    <location>
        <begin position="185"/>
        <end position="213"/>
    </location>
</feature>
<dbReference type="OMA" id="MARTACI"/>
<evidence type="ECO:0000256" key="4">
    <source>
        <dbReference type="ARBA" id="ARBA00022517"/>
    </source>
</evidence>
<feature type="short sequence motif" description="Q motif" evidence="12">
    <location>
        <begin position="185"/>
        <end position="213"/>
    </location>
</feature>
<dbReference type="InterPro" id="IPR027417">
    <property type="entry name" value="P-loop_NTPase"/>
</dbReference>
<evidence type="ECO:0000256" key="11">
    <source>
        <dbReference type="ARBA" id="ARBA00037449"/>
    </source>
</evidence>
<feature type="region of interest" description="Disordered" evidence="14">
    <location>
        <begin position="113"/>
        <end position="144"/>
    </location>
</feature>
<dbReference type="InterPro" id="IPR014001">
    <property type="entry name" value="Helicase_ATP-bd"/>
</dbReference>
<dbReference type="PANTHER" id="PTHR47958">
    <property type="entry name" value="ATP-DEPENDENT RNA HELICASE DBP3"/>
    <property type="match status" value="1"/>
</dbReference>
<feature type="domain" description="Helicase ATP-binding" evidence="15">
    <location>
        <begin position="216"/>
        <end position="389"/>
    </location>
</feature>
<evidence type="ECO:0000256" key="5">
    <source>
        <dbReference type="ARBA" id="ARBA00022552"/>
    </source>
</evidence>
<evidence type="ECO:0000256" key="10">
    <source>
        <dbReference type="ARBA" id="ARBA00023242"/>
    </source>
</evidence>
<evidence type="ECO:0000259" key="16">
    <source>
        <dbReference type="PROSITE" id="PS51194"/>
    </source>
</evidence>
<keyword evidence="6 13" id="KW-0547">Nucleotide-binding</keyword>
<keyword evidence="5" id="KW-0698">rRNA processing</keyword>
<dbReference type="InterPro" id="IPR011545">
    <property type="entry name" value="DEAD/DEAH_box_helicase_dom"/>
</dbReference>
<evidence type="ECO:0000259" key="15">
    <source>
        <dbReference type="PROSITE" id="PS51192"/>
    </source>
</evidence>
<name>A0A813H9L8_POLGL</name>
<organism evidence="18 19">
    <name type="scientific">Polarella glacialis</name>
    <name type="common">Dinoflagellate</name>
    <dbReference type="NCBI Taxonomy" id="89957"/>
    <lineage>
        <taxon>Eukaryota</taxon>
        <taxon>Sar</taxon>
        <taxon>Alveolata</taxon>
        <taxon>Dinophyceae</taxon>
        <taxon>Suessiales</taxon>
        <taxon>Suessiaceae</taxon>
        <taxon>Polarella</taxon>
    </lineage>
</organism>
<dbReference type="InterPro" id="IPR000629">
    <property type="entry name" value="RNA-helicase_DEAD-box_CS"/>
</dbReference>
<keyword evidence="19" id="KW-1185">Reference proteome</keyword>
<dbReference type="PROSITE" id="PS51195">
    <property type="entry name" value="Q_MOTIF"/>
    <property type="match status" value="1"/>
</dbReference>
<dbReference type="GO" id="GO:0003676">
    <property type="term" value="F:nucleic acid binding"/>
    <property type="evidence" value="ECO:0007669"/>
    <property type="project" value="InterPro"/>
</dbReference>
<dbReference type="GO" id="GO:0005524">
    <property type="term" value="F:ATP binding"/>
    <property type="evidence" value="ECO:0007669"/>
    <property type="project" value="UniProtKB-KW"/>
</dbReference>
<protein>
    <recommendedName>
        <fullName evidence="3">RNA helicase</fullName>
        <ecNumber evidence="3">3.6.4.13</ecNumber>
    </recommendedName>
</protein>
<dbReference type="Pfam" id="PF00270">
    <property type="entry name" value="DEAD"/>
    <property type="match status" value="1"/>
</dbReference>
<feature type="domain" description="Helicase C-terminal" evidence="16">
    <location>
        <begin position="418"/>
        <end position="569"/>
    </location>
</feature>
<dbReference type="Pfam" id="PF00271">
    <property type="entry name" value="Helicase_C"/>
    <property type="match status" value="1"/>
</dbReference>
<dbReference type="InterPro" id="IPR044742">
    <property type="entry name" value="DEAD/DEAH_RhlB"/>
</dbReference>
<keyword evidence="10" id="KW-0539">Nucleus</keyword>
<keyword evidence="8 13" id="KW-0347">Helicase</keyword>
<dbReference type="CDD" id="cd00268">
    <property type="entry name" value="DEADc"/>
    <property type="match status" value="1"/>
</dbReference>
<dbReference type="Proteomes" id="UP000654075">
    <property type="component" value="Unassembled WGS sequence"/>
</dbReference>
<keyword evidence="7 13" id="KW-0378">Hydrolase</keyword>
<dbReference type="AlphaFoldDB" id="A0A813H9L8"/>
<dbReference type="PROSITE" id="PS00039">
    <property type="entry name" value="DEAD_ATP_HELICASE"/>
    <property type="match status" value="1"/>
</dbReference>
<comment type="similarity">
    <text evidence="2">Belongs to the DEAD box helicase family. DDX5/DBP2 subfamily.</text>
</comment>
<evidence type="ECO:0000256" key="1">
    <source>
        <dbReference type="ARBA" id="ARBA00004604"/>
    </source>
</evidence>
<dbReference type="OrthoDB" id="196131at2759"/>
<dbReference type="Gene3D" id="3.40.50.300">
    <property type="entry name" value="P-loop containing nucleotide triphosphate hydrolases"/>
    <property type="match status" value="2"/>
</dbReference>
<dbReference type="InterPro" id="IPR001650">
    <property type="entry name" value="Helicase_C-like"/>
</dbReference>
<evidence type="ECO:0000256" key="9">
    <source>
        <dbReference type="ARBA" id="ARBA00022840"/>
    </source>
</evidence>
<sequence length="575" mass="61667">MAQMPGMGGGPQQQMMMQFWQAQQQQRMQQGGQMPMGMQPQMAQQPMQQPMQQLPQLTPPGMGAQQQMLLQQLQSRLAQPGGPPGNGMPLGMSTGVPNGMSTGMPTGMSHGMPNGVYGGPSAPTAAPPQPRPPQANIGQGGSAFPTMEELSRNAAVGHSGQTISDNEVKVKDSTGRELAQFDCFATFDACPFPPPILAALKKAGFPAPSQIQQYTWPLALKGLDVIGVAATGSGKTLSFLLPGFATMLERQVSAGDPSLLCIAPTRELAVQIQEEADKFGLAAGIKTVCCYGGAPKGPQASDIRAGVHGVIGTPGRIQDFLEGGQLNLSKVFKLVLDEADRMLDMGFEPAIRKILQTVPRTRNTLFFTATWPPSVRRLANEFLNNPYTVTIGNRDELKGNQDITQQIMTCTQYNKNTILQDILKKAGVADRSNGDAKGLVFCSTKRMCDQLQQTLERSGVPCAAVHGDKDQRAREAALAGLKEGKLKLLVATDVAARGLDIKGVTLVVNYDAPSSTEDYVHRIGRTGRAGQKGFAFTLIVERDAHALRGILEVMKRTTQEISPELETMARTACIL</sequence>
<accession>A0A813H9L8</accession>
<keyword evidence="4" id="KW-0690">Ribosome biogenesis</keyword>
<evidence type="ECO:0000313" key="18">
    <source>
        <dbReference type="EMBL" id="CAE8634375.1"/>
    </source>
</evidence>
<dbReference type="SMART" id="SM00490">
    <property type="entry name" value="HELICc"/>
    <property type="match status" value="1"/>
</dbReference>
<evidence type="ECO:0000256" key="6">
    <source>
        <dbReference type="ARBA" id="ARBA00022741"/>
    </source>
</evidence>
<keyword evidence="9 13" id="KW-0067">ATP-binding</keyword>
<dbReference type="PROSITE" id="PS51194">
    <property type="entry name" value="HELICASE_CTER"/>
    <property type="match status" value="1"/>
</dbReference>
<dbReference type="GO" id="GO:0003724">
    <property type="term" value="F:RNA helicase activity"/>
    <property type="evidence" value="ECO:0007669"/>
    <property type="project" value="UniProtKB-EC"/>
</dbReference>
<proteinExistence type="inferred from homology"/>
<evidence type="ECO:0000256" key="3">
    <source>
        <dbReference type="ARBA" id="ARBA00012552"/>
    </source>
</evidence>
<evidence type="ECO:0000256" key="2">
    <source>
        <dbReference type="ARBA" id="ARBA00009334"/>
    </source>
</evidence>
<comment type="caution">
    <text evidence="18">The sequence shown here is derived from an EMBL/GenBank/DDBJ whole genome shotgun (WGS) entry which is preliminary data.</text>
</comment>
<evidence type="ECO:0000256" key="13">
    <source>
        <dbReference type="RuleBase" id="RU000492"/>
    </source>
</evidence>
<dbReference type="FunFam" id="3.40.50.300:FF:000008">
    <property type="entry name" value="ATP-dependent RNA helicase RhlB"/>
    <property type="match status" value="1"/>
</dbReference>
<comment type="subcellular location">
    <subcellularLocation>
        <location evidence="1">Nucleus</location>
        <location evidence="1">Nucleolus</location>
    </subcellularLocation>
</comment>
<dbReference type="InterPro" id="IPR014014">
    <property type="entry name" value="RNA_helicase_DEAD_Q_motif"/>
</dbReference>
<dbReference type="PROSITE" id="PS51192">
    <property type="entry name" value="HELICASE_ATP_BIND_1"/>
    <property type="match status" value="1"/>
</dbReference>
<comment type="function">
    <text evidence="11">ATP-dependent RNA helicase required for 60S ribosomal subunit synthesis. Involved in efficient pre-rRNA processing, predominantly at site A3, which is necessary for the normal formation of 25S and 5.8S rRNAs.</text>
</comment>
<dbReference type="GO" id="GO:0016787">
    <property type="term" value="F:hydrolase activity"/>
    <property type="evidence" value="ECO:0007669"/>
    <property type="project" value="UniProtKB-KW"/>
</dbReference>
<evidence type="ECO:0000313" key="19">
    <source>
        <dbReference type="Proteomes" id="UP000654075"/>
    </source>
</evidence>
<reference evidence="18" key="1">
    <citation type="submission" date="2021-02" db="EMBL/GenBank/DDBJ databases">
        <authorList>
            <person name="Dougan E. K."/>
            <person name="Rhodes N."/>
            <person name="Thang M."/>
            <person name="Chan C."/>
        </authorList>
    </citation>
    <scope>NUCLEOTIDE SEQUENCE</scope>
</reference>